<dbReference type="EMBL" id="JBJQOH010000006">
    <property type="protein sequence ID" value="KAL3682438.1"/>
    <property type="molecule type" value="Genomic_DNA"/>
</dbReference>
<evidence type="ECO:0000256" key="4">
    <source>
        <dbReference type="ARBA" id="ARBA00022989"/>
    </source>
</evidence>
<feature type="transmembrane region" description="Helical" evidence="6">
    <location>
        <begin position="325"/>
        <end position="345"/>
    </location>
</feature>
<dbReference type="Proteomes" id="UP001633002">
    <property type="component" value="Unassembled WGS sequence"/>
</dbReference>
<name>A0ABD3GTF7_9MARC</name>
<accession>A0ABD3GTF7</accession>
<keyword evidence="5 6" id="KW-0472">Membrane</keyword>
<organism evidence="7 8">
    <name type="scientific">Riccia sorocarpa</name>
    <dbReference type="NCBI Taxonomy" id="122646"/>
    <lineage>
        <taxon>Eukaryota</taxon>
        <taxon>Viridiplantae</taxon>
        <taxon>Streptophyta</taxon>
        <taxon>Embryophyta</taxon>
        <taxon>Marchantiophyta</taxon>
        <taxon>Marchantiopsida</taxon>
        <taxon>Marchantiidae</taxon>
        <taxon>Marchantiales</taxon>
        <taxon>Ricciaceae</taxon>
        <taxon>Riccia</taxon>
    </lineage>
</organism>
<dbReference type="AlphaFoldDB" id="A0ABD3GTF7"/>
<evidence type="ECO:0000313" key="7">
    <source>
        <dbReference type="EMBL" id="KAL3682438.1"/>
    </source>
</evidence>
<comment type="similarity">
    <text evidence="2">Belongs to the autoinducer-2 exporter (AI-2E) (TC 2.A.86) family.</text>
</comment>
<reference evidence="7 8" key="1">
    <citation type="submission" date="2024-09" db="EMBL/GenBank/DDBJ databases">
        <title>Chromosome-scale assembly of Riccia sorocarpa.</title>
        <authorList>
            <person name="Paukszto L."/>
        </authorList>
    </citation>
    <scope>NUCLEOTIDE SEQUENCE [LARGE SCALE GENOMIC DNA]</scope>
    <source>
        <strain evidence="7">LP-2024</strain>
        <tissue evidence="7">Aerial parts of the thallus</tissue>
    </source>
</reference>
<keyword evidence="4 6" id="KW-1133">Transmembrane helix</keyword>
<feature type="transmembrane region" description="Helical" evidence="6">
    <location>
        <begin position="265"/>
        <end position="284"/>
    </location>
</feature>
<protein>
    <submittedName>
        <fullName evidence="7">Uncharacterized protein</fullName>
    </submittedName>
</protein>
<evidence type="ECO:0000313" key="8">
    <source>
        <dbReference type="Proteomes" id="UP001633002"/>
    </source>
</evidence>
<feature type="transmembrane region" description="Helical" evidence="6">
    <location>
        <begin position="291"/>
        <end position="313"/>
    </location>
</feature>
<keyword evidence="8" id="KW-1185">Reference proteome</keyword>
<proteinExistence type="inferred from homology"/>
<evidence type="ECO:0000256" key="1">
    <source>
        <dbReference type="ARBA" id="ARBA00004141"/>
    </source>
</evidence>
<keyword evidence="3 6" id="KW-0812">Transmembrane</keyword>
<dbReference type="PANTHER" id="PTHR21716:SF4">
    <property type="entry name" value="TRANSMEMBRANE PROTEIN 245"/>
    <property type="match status" value="1"/>
</dbReference>
<dbReference type="GO" id="GO:0016020">
    <property type="term" value="C:membrane"/>
    <property type="evidence" value="ECO:0007669"/>
    <property type="project" value="UniProtKB-SubCell"/>
</dbReference>
<sequence length="406" mass="44542">MVAVGLIIMMILGSVGGLVLFSYKVGLEGKDAVVMLKVHLEESNYAEVVGFNKWLEENKVPELIDDYVVKGYDALILQVDAFAAANNLTEVVDAGKEFLMGFISGDTKGERINKTSVESSHPLVGKLRTLQKKLKEWDMQGFMAEIEAVFLLLLEHFQIKREDFMEKAKLLAQSSTDVGKKVIYSSTSLMGRGASMMIFVSSTIASGAAGLFNFLTQTVVFFSVLYYLITSSAGGVMEQILDMVPLSESTRKSCAKVLDHTVSSVLLATVKTALFQASFTWLLFRFADIHFLYGSTLIALVQAFLPLFPNWVASIPMGIELAMEGYYVMAIVLMCVHIWVMDFGLEAIHREIPGHNAYLTGLSIAGGMALFTPALEGAIMGPLLMTVLIATKNLYGEFVLNADSNR</sequence>
<gene>
    <name evidence="7" type="ORF">R1sor_000460</name>
</gene>
<feature type="transmembrane region" description="Helical" evidence="6">
    <location>
        <begin position="6"/>
        <end position="27"/>
    </location>
</feature>
<dbReference type="InterPro" id="IPR002549">
    <property type="entry name" value="AI-2E-like"/>
</dbReference>
<evidence type="ECO:0000256" key="3">
    <source>
        <dbReference type="ARBA" id="ARBA00022692"/>
    </source>
</evidence>
<evidence type="ECO:0000256" key="2">
    <source>
        <dbReference type="ARBA" id="ARBA00009773"/>
    </source>
</evidence>
<feature type="transmembrane region" description="Helical" evidence="6">
    <location>
        <begin position="196"/>
        <end position="229"/>
    </location>
</feature>
<evidence type="ECO:0000256" key="5">
    <source>
        <dbReference type="ARBA" id="ARBA00023136"/>
    </source>
</evidence>
<evidence type="ECO:0000256" key="6">
    <source>
        <dbReference type="SAM" id="Phobius"/>
    </source>
</evidence>
<comment type="caution">
    <text evidence="7">The sequence shown here is derived from an EMBL/GenBank/DDBJ whole genome shotgun (WGS) entry which is preliminary data.</text>
</comment>
<dbReference type="PANTHER" id="PTHR21716">
    <property type="entry name" value="TRANSMEMBRANE PROTEIN"/>
    <property type="match status" value="1"/>
</dbReference>
<feature type="transmembrane region" description="Helical" evidence="6">
    <location>
        <begin position="357"/>
        <end position="375"/>
    </location>
</feature>
<comment type="subcellular location">
    <subcellularLocation>
        <location evidence="1">Membrane</location>
        <topology evidence="1">Multi-pass membrane protein</topology>
    </subcellularLocation>
</comment>